<dbReference type="InterPro" id="IPR011992">
    <property type="entry name" value="EF-hand-dom_pair"/>
</dbReference>
<evidence type="ECO:0000259" key="2">
    <source>
        <dbReference type="PROSITE" id="PS50222"/>
    </source>
</evidence>
<proteinExistence type="predicted"/>
<feature type="domain" description="EF-hand" evidence="2">
    <location>
        <begin position="77"/>
        <end position="111"/>
    </location>
</feature>
<evidence type="ECO:0000313" key="3">
    <source>
        <dbReference type="EMBL" id="NDV38936.1"/>
    </source>
</evidence>
<dbReference type="SUPFAM" id="SSF47473">
    <property type="entry name" value="EF-hand"/>
    <property type="match status" value="1"/>
</dbReference>
<organism evidence="3">
    <name type="scientific">Arcella intermedia</name>
    <dbReference type="NCBI Taxonomy" id="1963864"/>
    <lineage>
        <taxon>Eukaryota</taxon>
        <taxon>Amoebozoa</taxon>
        <taxon>Tubulinea</taxon>
        <taxon>Elardia</taxon>
        <taxon>Arcellinida</taxon>
        <taxon>Sphaerothecina</taxon>
        <taxon>Arcellidae</taxon>
        <taxon>Arcella</taxon>
    </lineage>
</organism>
<dbReference type="PROSITE" id="PS50222">
    <property type="entry name" value="EF_HAND_2"/>
    <property type="match status" value="2"/>
</dbReference>
<dbReference type="AlphaFoldDB" id="A0A6B2LPD5"/>
<protein>
    <recommendedName>
        <fullName evidence="2">EF-hand domain-containing protein</fullName>
    </recommendedName>
</protein>
<name>A0A6B2LPD5_9EUKA</name>
<dbReference type="GO" id="GO:0005509">
    <property type="term" value="F:calcium ion binding"/>
    <property type="evidence" value="ECO:0007669"/>
    <property type="project" value="InterPro"/>
</dbReference>
<dbReference type="EMBL" id="GIBP01009967">
    <property type="protein sequence ID" value="NDV38936.1"/>
    <property type="molecule type" value="Transcribed_RNA"/>
</dbReference>
<dbReference type="FunFam" id="1.10.238.10:FF:000003">
    <property type="entry name" value="Calmodulin A"/>
    <property type="match status" value="1"/>
</dbReference>
<dbReference type="Pfam" id="PF13499">
    <property type="entry name" value="EF-hand_7"/>
    <property type="match status" value="1"/>
</dbReference>
<dbReference type="InterPro" id="IPR050230">
    <property type="entry name" value="CALM/Myosin/TropC-like"/>
</dbReference>
<evidence type="ECO:0000256" key="1">
    <source>
        <dbReference type="ARBA" id="ARBA00022737"/>
    </source>
</evidence>
<reference evidence="3" key="1">
    <citation type="journal article" date="2020" name="J. Eukaryot. Microbiol.">
        <title>De novo Sequencing, Assembly and Annotation of the Transcriptome for the Free-Living Testate Amoeba Arcella intermedia.</title>
        <authorList>
            <person name="Ribeiro G.M."/>
            <person name="Porfirio-Sousa A.L."/>
            <person name="Maurer-Alcala X.X."/>
            <person name="Katz L.A."/>
            <person name="Lahr D.J.G."/>
        </authorList>
    </citation>
    <scope>NUCLEOTIDE SEQUENCE</scope>
</reference>
<dbReference type="CDD" id="cd00051">
    <property type="entry name" value="EFh"/>
    <property type="match status" value="1"/>
</dbReference>
<dbReference type="PANTHER" id="PTHR23048">
    <property type="entry name" value="MYOSIN LIGHT CHAIN 1, 3"/>
    <property type="match status" value="1"/>
</dbReference>
<dbReference type="SMART" id="SM00054">
    <property type="entry name" value="EFh"/>
    <property type="match status" value="3"/>
</dbReference>
<sequence>MAEALTEEQTEQCEIFKLFANECGHITNEQLGEVMRYLGVNPTKAELSAMIKDLGSKEIDREKFLELMAKQKQVEENIKEELTETFKIFDKGTGTVSRQELRHVLTTIGEPLTEDEIEEMIKEADTSQDGKLVIEDFIKLLLAK</sequence>
<dbReference type="InterPro" id="IPR002048">
    <property type="entry name" value="EF_hand_dom"/>
</dbReference>
<keyword evidence="1" id="KW-0677">Repeat</keyword>
<accession>A0A6B2LPD5</accession>
<dbReference type="Gene3D" id="1.10.238.10">
    <property type="entry name" value="EF-hand"/>
    <property type="match status" value="2"/>
</dbReference>
<dbReference type="GO" id="GO:0016460">
    <property type="term" value="C:myosin II complex"/>
    <property type="evidence" value="ECO:0007669"/>
    <property type="project" value="TreeGrafter"/>
</dbReference>
<feature type="domain" description="EF-hand" evidence="2">
    <location>
        <begin position="112"/>
        <end position="144"/>
    </location>
</feature>
<dbReference type="PANTHER" id="PTHR23048:SF0">
    <property type="entry name" value="CALMODULIN LIKE 3"/>
    <property type="match status" value="1"/>
</dbReference>